<dbReference type="AlphaFoldDB" id="A0A542YPM3"/>
<dbReference type="PANTHER" id="PTHR33910:SF1">
    <property type="entry name" value="PROTEIN TRANSLOCASE SUBUNIT SECE"/>
    <property type="match status" value="1"/>
</dbReference>
<dbReference type="InterPro" id="IPR001901">
    <property type="entry name" value="Translocase_SecE/Sec61-g"/>
</dbReference>
<evidence type="ECO:0000256" key="7">
    <source>
        <dbReference type="ARBA" id="ARBA00023010"/>
    </source>
</evidence>
<keyword evidence="4 9" id="KW-0812">Transmembrane</keyword>
<keyword evidence="7 9" id="KW-0811">Translocation</keyword>
<dbReference type="RefSeq" id="WP_141784192.1">
    <property type="nucleotide sequence ID" value="NZ_BAAAIK010000004.1"/>
</dbReference>
<feature type="region of interest" description="Disordered" evidence="10">
    <location>
        <begin position="1"/>
        <end position="24"/>
    </location>
</feature>
<evidence type="ECO:0000256" key="3">
    <source>
        <dbReference type="ARBA" id="ARBA00022475"/>
    </source>
</evidence>
<dbReference type="GO" id="GO:0006605">
    <property type="term" value="P:protein targeting"/>
    <property type="evidence" value="ECO:0007669"/>
    <property type="project" value="UniProtKB-UniRule"/>
</dbReference>
<comment type="function">
    <text evidence="9">Essential subunit of the Sec protein translocation channel SecYEG. Clamps together the 2 halves of SecY. May contact the channel plug during translocation.</text>
</comment>
<evidence type="ECO:0000256" key="4">
    <source>
        <dbReference type="ARBA" id="ARBA00022692"/>
    </source>
</evidence>
<evidence type="ECO:0000313" key="12">
    <source>
        <dbReference type="Proteomes" id="UP000319516"/>
    </source>
</evidence>
<comment type="caution">
    <text evidence="11">The sequence shown here is derived from an EMBL/GenBank/DDBJ whole genome shotgun (WGS) entry which is preliminary data.</text>
</comment>
<dbReference type="InterPro" id="IPR038379">
    <property type="entry name" value="SecE_sf"/>
</dbReference>
<sequence>MANSSASGTHGVEKAGGRAGGPTRPSTFVAQVMAEMRKVVPPTRRELITYTIVVMVFVAAIMAFVFGLDQVYRQVVSFVFGS</sequence>
<organism evidence="11 12">
    <name type="scientific">Ornithinicoccus hortensis</name>
    <dbReference type="NCBI Taxonomy" id="82346"/>
    <lineage>
        <taxon>Bacteria</taxon>
        <taxon>Bacillati</taxon>
        <taxon>Actinomycetota</taxon>
        <taxon>Actinomycetes</taxon>
        <taxon>Micrococcales</taxon>
        <taxon>Intrasporangiaceae</taxon>
        <taxon>Ornithinicoccus</taxon>
    </lineage>
</organism>
<dbReference type="HAMAP" id="MF_00422">
    <property type="entry name" value="SecE"/>
    <property type="match status" value="1"/>
</dbReference>
<dbReference type="OrthoDB" id="9805743at2"/>
<dbReference type="InterPro" id="IPR005807">
    <property type="entry name" value="SecE_bac"/>
</dbReference>
<dbReference type="GO" id="GO:0065002">
    <property type="term" value="P:intracellular protein transmembrane transport"/>
    <property type="evidence" value="ECO:0007669"/>
    <property type="project" value="UniProtKB-UniRule"/>
</dbReference>
<evidence type="ECO:0000256" key="5">
    <source>
        <dbReference type="ARBA" id="ARBA00022927"/>
    </source>
</evidence>
<reference evidence="11 12" key="1">
    <citation type="submission" date="2019-06" db="EMBL/GenBank/DDBJ databases">
        <title>Sequencing the genomes of 1000 actinobacteria strains.</title>
        <authorList>
            <person name="Klenk H.-P."/>
        </authorList>
    </citation>
    <scope>NUCLEOTIDE SEQUENCE [LARGE SCALE GENOMIC DNA]</scope>
    <source>
        <strain evidence="11 12">DSM 12335</strain>
    </source>
</reference>
<feature type="transmembrane region" description="Helical" evidence="9">
    <location>
        <begin position="47"/>
        <end position="68"/>
    </location>
</feature>
<evidence type="ECO:0000256" key="8">
    <source>
        <dbReference type="ARBA" id="ARBA00023136"/>
    </source>
</evidence>
<evidence type="ECO:0000256" key="6">
    <source>
        <dbReference type="ARBA" id="ARBA00022989"/>
    </source>
</evidence>
<dbReference type="EMBL" id="VFOP01000001">
    <property type="protein sequence ID" value="TQL49997.1"/>
    <property type="molecule type" value="Genomic_DNA"/>
</dbReference>
<keyword evidence="3 9" id="KW-1003">Cell membrane</keyword>
<comment type="subunit">
    <text evidence="9">Component of the Sec protein translocase complex. Heterotrimer consisting of SecY, SecE and SecG subunits. The heterotrimers can form oligomers, although 1 heterotrimer is thought to be able to translocate proteins. Interacts with the ribosome. Interacts with SecDF, and other proteins may be involved. Interacts with SecA.</text>
</comment>
<keyword evidence="6 9" id="KW-1133">Transmembrane helix</keyword>
<keyword evidence="2 9" id="KW-0813">Transport</keyword>
<dbReference type="GO" id="GO:0008320">
    <property type="term" value="F:protein transmembrane transporter activity"/>
    <property type="evidence" value="ECO:0007669"/>
    <property type="project" value="UniProtKB-UniRule"/>
</dbReference>
<gene>
    <name evidence="9" type="primary">secE</name>
    <name evidence="11" type="ORF">FB467_1098</name>
</gene>
<dbReference type="GO" id="GO:0043952">
    <property type="term" value="P:protein transport by the Sec complex"/>
    <property type="evidence" value="ECO:0007669"/>
    <property type="project" value="UniProtKB-UniRule"/>
</dbReference>
<evidence type="ECO:0000256" key="10">
    <source>
        <dbReference type="SAM" id="MobiDB-lite"/>
    </source>
</evidence>
<comment type="similarity">
    <text evidence="9">Belongs to the SecE/SEC61-gamma family.</text>
</comment>
<protein>
    <recommendedName>
        <fullName evidence="9">Protein translocase subunit SecE</fullName>
    </recommendedName>
</protein>
<proteinExistence type="inferred from homology"/>
<accession>A0A542YPM3</accession>
<dbReference type="PANTHER" id="PTHR33910">
    <property type="entry name" value="PROTEIN TRANSLOCASE SUBUNIT SECE"/>
    <property type="match status" value="1"/>
</dbReference>
<keyword evidence="8 9" id="KW-0472">Membrane</keyword>
<dbReference type="Gene3D" id="1.20.5.1030">
    <property type="entry name" value="Preprotein translocase secy subunit"/>
    <property type="match status" value="1"/>
</dbReference>
<keyword evidence="12" id="KW-1185">Reference proteome</keyword>
<keyword evidence="5 9" id="KW-0653">Protein transport</keyword>
<comment type="subcellular location">
    <subcellularLocation>
        <location evidence="9">Cell membrane</location>
        <topology evidence="9">Single-pass membrane protein</topology>
    </subcellularLocation>
    <subcellularLocation>
        <location evidence="1">Membrane</location>
    </subcellularLocation>
</comment>
<dbReference type="NCBIfam" id="TIGR00964">
    <property type="entry name" value="secE_bact"/>
    <property type="match status" value="1"/>
</dbReference>
<dbReference type="Proteomes" id="UP000319516">
    <property type="component" value="Unassembled WGS sequence"/>
</dbReference>
<dbReference type="GO" id="GO:0005886">
    <property type="term" value="C:plasma membrane"/>
    <property type="evidence" value="ECO:0007669"/>
    <property type="project" value="UniProtKB-SubCell"/>
</dbReference>
<evidence type="ECO:0000256" key="2">
    <source>
        <dbReference type="ARBA" id="ARBA00022448"/>
    </source>
</evidence>
<evidence type="ECO:0000313" key="11">
    <source>
        <dbReference type="EMBL" id="TQL49997.1"/>
    </source>
</evidence>
<dbReference type="Pfam" id="PF00584">
    <property type="entry name" value="SecE"/>
    <property type="match status" value="1"/>
</dbReference>
<evidence type="ECO:0000256" key="1">
    <source>
        <dbReference type="ARBA" id="ARBA00004370"/>
    </source>
</evidence>
<name>A0A542YPM3_9MICO</name>
<evidence type="ECO:0000256" key="9">
    <source>
        <dbReference type="HAMAP-Rule" id="MF_00422"/>
    </source>
</evidence>
<dbReference type="GO" id="GO:0009306">
    <property type="term" value="P:protein secretion"/>
    <property type="evidence" value="ECO:0007669"/>
    <property type="project" value="UniProtKB-UniRule"/>
</dbReference>